<dbReference type="Gene3D" id="3.50.50.60">
    <property type="entry name" value="FAD/NAD(P)-binding domain"/>
    <property type="match status" value="2"/>
</dbReference>
<dbReference type="PRINTS" id="PR00411">
    <property type="entry name" value="PNDRDTASEI"/>
</dbReference>
<evidence type="ECO:0000256" key="1">
    <source>
        <dbReference type="ARBA" id="ARBA00001974"/>
    </source>
</evidence>
<keyword evidence="4" id="KW-0274">FAD</keyword>
<protein>
    <submittedName>
        <fullName evidence="6">FAD-dependent oxidoreductase</fullName>
    </submittedName>
</protein>
<comment type="cofactor">
    <cofactor evidence="1">
        <name>FAD</name>
        <dbReference type="ChEBI" id="CHEBI:57692"/>
    </cofactor>
</comment>
<dbReference type="Pfam" id="PF07992">
    <property type="entry name" value="Pyr_redox_2"/>
    <property type="match status" value="1"/>
</dbReference>
<dbReference type="InterPro" id="IPR036188">
    <property type="entry name" value="FAD/NAD-bd_sf"/>
</dbReference>
<gene>
    <name evidence="6" type="ORF">ENS56_15035</name>
</gene>
<evidence type="ECO:0000256" key="2">
    <source>
        <dbReference type="ARBA" id="ARBA00006442"/>
    </source>
</evidence>
<evidence type="ECO:0000256" key="4">
    <source>
        <dbReference type="ARBA" id="ARBA00022827"/>
    </source>
</evidence>
<evidence type="ECO:0000313" key="6">
    <source>
        <dbReference type="EMBL" id="HGT49352.1"/>
    </source>
</evidence>
<dbReference type="PRINTS" id="PR00368">
    <property type="entry name" value="FADPNR"/>
</dbReference>
<comment type="caution">
    <text evidence="6">The sequence shown here is derived from an EMBL/GenBank/DDBJ whole genome shotgun (WGS) entry which is preliminary data.</text>
</comment>
<proteinExistence type="inferred from homology"/>
<comment type="similarity">
    <text evidence="2">Belongs to the FAD-dependent oxidoreductase family.</text>
</comment>
<dbReference type="InterPro" id="IPR050260">
    <property type="entry name" value="FAD-bd_OxRdtase"/>
</dbReference>
<dbReference type="AlphaFoldDB" id="A0A832G8S3"/>
<organism evidence="6">
    <name type="scientific">Ignavibacterium album</name>
    <dbReference type="NCBI Taxonomy" id="591197"/>
    <lineage>
        <taxon>Bacteria</taxon>
        <taxon>Pseudomonadati</taxon>
        <taxon>Ignavibacteriota</taxon>
        <taxon>Ignavibacteria</taxon>
        <taxon>Ignavibacteriales</taxon>
        <taxon>Ignavibacteriaceae</taxon>
        <taxon>Ignavibacterium</taxon>
    </lineage>
</organism>
<dbReference type="PANTHER" id="PTHR43429">
    <property type="entry name" value="PYRIDINE NUCLEOTIDE-DISULFIDE OXIDOREDUCTASE DOMAIN-CONTAINING"/>
    <property type="match status" value="1"/>
</dbReference>
<reference evidence="6" key="1">
    <citation type="journal article" date="2020" name="mSystems">
        <title>Genome- and Community-Level Interaction Insights into Carbon Utilization and Element Cycling Functions of Hydrothermarchaeota in Hydrothermal Sediment.</title>
        <authorList>
            <person name="Zhou Z."/>
            <person name="Liu Y."/>
            <person name="Xu W."/>
            <person name="Pan J."/>
            <person name="Luo Z.H."/>
            <person name="Li M."/>
        </authorList>
    </citation>
    <scope>NUCLEOTIDE SEQUENCE [LARGE SCALE GENOMIC DNA]</scope>
    <source>
        <strain evidence="6">SpSt-500</strain>
    </source>
</reference>
<accession>A0A832G8S3</accession>
<dbReference type="PANTHER" id="PTHR43429:SF3">
    <property type="entry name" value="NITRITE REDUCTASE [NAD(P)H]"/>
    <property type="match status" value="1"/>
</dbReference>
<keyword evidence="3" id="KW-0285">Flavoprotein</keyword>
<dbReference type="InterPro" id="IPR023753">
    <property type="entry name" value="FAD/NAD-binding_dom"/>
</dbReference>
<dbReference type="EMBL" id="DSVI01000027">
    <property type="protein sequence ID" value="HGT49352.1"/>
    <property type="molecule type" value="Genomic_DNA"/>
</dbReference>
<feature type="domain" description="FAD/NAD(P)-binding" evidence="5">
    <location>
        <begin position="52"/>
        <end position="265"/>
    </location>
</feature>
<evidence type="ECO:0000259" key="5">
    <source>
        <dbReference type="Pfam" id="PF07992"/>
    </source>
</evidence>
<evidence type="ECO:0000256" key="3">
    <source>
        <dbReference type="ARBA" id="ARBA00022630"/>
    </source>
</evidence>
<sequence length="338" mass="37996">MQKYNIVIYGLTEAALVCANSAHKTYPDKNIALVFPDTSKKFILMLAESLAQNSNQKISILHKNISSREGNNLKLDDGEIISFDKLVIATGSSPIKPSIDGIDKDGVYLIDKDFQNINRIKKFALRSDHVVVFGGGYIGVEFSDELLREGKSVTIIERSNRLLPSSFDSEISLSAQQIIESQGGRVILNNKVKEVIGNHQIEAVKLRDGEIIECDFLMISSGSRPNVEVAEKLKIVFDYDRGILIDDYFRTSDKDIFAIGDCAAKFEFFRGDLCGFLMQSIKLQEAELVGSNLYSVIYNRGKLSSYLTYQKRLLGKIRNQEKDYEKSHLSLRSLQSRV</sequence>
<dbReference type="SUPFAM" id="SSF51905">
    <property type="entry name" value="FAD/NAD(P)-binding domain"/>
    <property type="match status" value="2"/>
</dbReference>
<dbReference type="GO" id="GO:0016491">
    <property type="term" value="F:oxidoreductase activity"/>
    <property type="evidence" value="ECO:0007669"/>
    <property type="project" value="InterPro"/>
</dbReference>
<name>A0A832G8S3_9BACT</name>